<dbReference type="Proteomes" id="UP001064048">
    <property type="component" value="Chromosome 23"/>
</dbReference>
<evidence type="ECO:0000313" key="2">
    <source>
        <dbReference type="Proteomes" id="UP001064048"/>
    </source>
</evidence>
<organism evidence="1 2">
    <name type="scientific">Choristoneura fumiferana</name>
    <name type="common">Spruce budworm moth</name>
    <name type="synonym">Archips fumiferana</name>
    <dbReference type="NCBI Taxonomy" id="7141"/>
    <lineage>
        <taxon>Eukaryota</taxon>
        <taxon>Metazoa</taxon>
        <taxon>Ecdysozoa</taxon>
        <taxon>Arthropoda</taxon>
        <taxon>Hexapoda</taxon>
        <taxon>Insecta</taxon>
        <taxon>Pterygota</taxon>
        <taxon>Neoptera</taxon>
        <taxon>Endopterygota</taxon>
        <taxon>Lepidoptera</taxon>
        <taxon>Glossata</taxon>
        <taxon>Ditrysia</taxon>
        <taxon>Tortricoidea</taxon>
        <taxon>Tortricidae</taxon>
        <taxon>Tortricinae</taxon>
        <taxon>Choristoneura</taxon>
    </lineage>
</organism>
<accession>A0ACC0KSZ1</accession>
<proteinExistence type="predicted"/>
<evidence type="ECO:0000313" key="1">
    <source>
        <dbReference type="EMBL" id="KAI8439392.1"/>
    </source>
</evidence>
<comment type="caution">
    <text evidence="1">The sequence shown here is derived from an EMBL/GenBank/DDBJ whole genome shotgun (WGS) entry which is preliminary data.</text>
</comment>
<name>A0ACC0KSZ1_CHOFU</name>
<sequence>MSVDLLAQKLQQDILNELITTNQLLQLISHELHQIKQITGPGGEFESNVANNAALVKTLADLQQIDIDKLPPMTRMQIEINHQPNHNNSLEEHDSIRNNSTMDSQ</sequence>
<reference evidence="1 2" key="1">
    <citation type="journal article" date="2022" name="Genome Biol. Evol.">
        <title>The Spruce Budworm Genome: Reconstructing the Evolutionary History of Antifreeze Proteins.</title>
        <authorList>
            <person name="Beliveau C."/>
            <person name="Gagne P."/>
            <person name="Picq S."/>
            <person name="Vernygora O."/>
            <person name="Keeling C.I."/>
            <person name="Pinkney K."/>
            <person name="Doucet D."/>
            <person name="Wen F."/>
            <person name="Johnston J.S."/>
            <person name="Maaroufi H."/>
            <person name="Boyle B."/>
            <person name="Laroche J."/>
            <person name="Dewar K."/>
            <person name="Juretic N."/>
            <person name="Blackburn G."/>
            <person name="Nisole A."/>
            <person name="Brunet B."/>
            <person name="Brandao M."/>
            <person name="Lumley L."/>
            <person name="Duan J."/>
            <person name="Quan G."/>
            <person name="Lucarotti C.J."/>
            <person name="Roe A.D."/>
            <person name="Sperling F.A.H."/>
            <person name="Levesque R.C."/>
            <person name="Cusson M."/>
        </authorList>
    </citation>
    <scope>NUCLEOTIDE SEQUENCE [LARGE SCALE GENOMIC DNA]</scope>
    <source>
        <strain evidence="1">Glfc:IPQL:Cfum</strain>
    </source>
</reference>
<keyword evidence="2" id="KW-1185">Reference proteome</keyword>
<gene>
    <name evidence="1" type="ORF">MSG28_013195</name>
</gene>
<protein>
    <submittedName>
        <fullName evidence="1">Uncharacterized protein</fullName>
    </submittedName>
</protein>
<dbReference type="EMBL" id="CM046123">
    <property type="protein sequence ID" value="KAI8439392.1"/>
    <property type="molecule type" value="Genomic_DNA"/>
</dbReference>